<feature type="coiled-coil region" evidence="1">
    <location>
        <begin position="25"/>
        <end position="82"/>
    </location>
</feature>
<comment type="caution">
    <text evidence="2">The sequence shown here is derived from an EMBL/GenBank/DDBJ whole genome shotgun (WGS) entry which is preliminary data.</text>
</comment>
<gene>
    <name evidence="2" type="ORF">LCGC14_1610770</name>
</gene>
<evidence type="ECO:0000313" key="2">
    <source>
        <dbReference type="EMBL" id="KKM23873.1"/>
    </source>
</evidence>
<organism evidence="2">
    <name type="scientific">marine sediment metagenome</name>
    <dbReference type="NCBI Taxonomy" id="412755"/>
    <lineage>
        <taxon>unclassified sequences</taxon>
        <taxon>metagenomes</taxon>
        <taxon>ecological metagenomes</taxon>
    </lineage>
</organism>
<accession>A0A0F9KP30</accession>
<sequence>MSLDSLTPDETAEIKRVVDAGEVVLEEIDTLKEGLKDTVENLAKELDVKSTVINKAIKLAYKDKMDNAIKNAQQEMSDVEVVLHAAGRM</sequence>
<keyword evidence="1" id="KW-0175">Coiled coil</keyword>
<evidence type="ECO:0000256" key="1">
    <source>
        <dbReference type="SAM" id="Coils"/>
    </source>
</evidence>
<dbReference type="AlphaFoldDB" id="A0A0F9KP30"/>
<reference evidence="2" key="1">
    <citation type="journal article" date="2015" name="Nature">
        <title>Complex archaea that bridge the gap between prokaryotes and eukaryotes.</title>
        <authorList>
            <person name="Spang A."/>
            <person name="Saw J.H."/>
            <person name="Jorgensen S.L."/>
            <person name="Zaremba-Niedzwiedzka K."/>
            <person name="Martijn J."/>
            <person name="Lind A.E."/>
            <person name="van Eijk R."/>
            <person name="Schleper C."/>
            <person name="Guy L."/>
            <person name="Ettema T.J."/>
        </authorList>
    </citation>
    <scope>NUCLEOTIDE SEQUENCE</scope>
</reference>
<proteinExistence type="predicted"/>
<protein>
    <submittedName>
        <fullName evidence="2">Uncharacterized protein</fullName>
    </submittedName>
</protein>
<dbReference type="EMBL" id="LAZR01013037">
    <property type="protein sequence ID" value="KKM23873.1"/>
    <property type="molecule type" value="Genomic_DNA"/>
</dbReference>
<name>A0A0F9KP30_9ZZZZ</name>